<dbReference type="CDD" id="cd02214">
    <property type="entry name" value="cupin_MJ1618"/>
    <property type="match status" value="1"/>
</dbReference>
<sequence length="118" mass="12724">MKTAYGEIRPFVTKDGSEIRELMHPSVHGVRHQSLAEAVVAPGMTARLHRHGQSEEIYHITAGTGLMMLGGEDFPVAPGDTVLIPPGTPHGIRNTGVEPLRILCSCAPPYSDDDTELL</sequence>
<organism evidence="2 3">
    <name type="scientific">Candidatus Muproteobacteria bacterium RBG_16_65_34</name>
    <dbReference type="NCBI Taxonomy" id="1817760"/>
    <lineage>
        <taxon>Bacteria</taxon>
        <taxon>Pseudomonadati</taxon>
        <taxon>Pseudomonadota</taxon>
        <taxon>Candidatus Muproteobacteria</taxon>
    </lineage>
</organism>
<dbReference type="InterPro" id="IPR013096">
    <property type="entry name" value="Cupin_2"/>
</dbReference>
<dbReference type="STRING" id="1817760.A2151_02490"/>
<dbReference type="PANTHER" id="PTHR36114">
    <property type="entry name" value="16.7 KDA PROTEIN IN WHIE LOCUS"/>
    <property type="match status" value="1"/>
</dbReference>
<gene>
    <name evidence="2" type="ORF">A2151_02490</name>
</gene>
<evidence type="ECO:0000313" key="2">
    <source>
        <dbReference type="EMBL" id="OGI48581.1"/>
    </source>
</evidence>
<dbReference type="EMBL" id="MFSU01000024">
    <property type="protein sequence ID" value="OGI48581.1"/>
    <property type="molecule type" value="Genomic_DNA"/>
</dbReference>
<dbReference type="SUPFAM" id="SSF51182">
    <property type="entry name" value="RmlC-like cupins"/>
    <property type="match status" value="1"/>
</dbReference>
<protein>
    <recommendedName>
        <fullName evidence="1">Cupin type-2 domain-containing protein</fullName>
    </recommendedName>
</protein>
<dbReference type="Proteomes" id="UP000178885">
    <property type="component" value="Unassembled WGS sequence"/>
</dbReference>
<reference evidence="2 3" key="1">
    <citation type="journal article" date="2016" name="Nat. Commun.">
        <title>Thousands of microbial genomes shed light on interconnected biogeochemical processes in an aquifer system.</title>
        <authorList>
            <person name="Anantharaman K."/>
            <person name="Brown C.T."/>
            <person name="Hug L.A."/>
            <person name="Sharon I."/>
            <person name="Castelle C.J."/>
            <person name="Probst A.J."/>
            <person name="Thomas B.C."/>
            <person name="Singh A."/>
            <person name="Wilkins M.J."/>
            <person name="Karaoz U."/>
            <person name="Brodie E.L."/>
            <person name="Williams K.H."/>
            <person name="Hubbard S.S."/>
            <person name="Banfield J.F."/>
        </authorList>
    </citation>
    <scope>NUCLEOTIDE SEQUENCE [LARGE SCALE GENOMIC DNA]</scope>
</reference>
<dbReference type="InterPro" id="IPR011051">
    <property type="entry name" value="RmlC_Cupin_sf"/>
</dbReference>
<dbReference type="Gene3D" id="2.60.120.10">
    <property type="entry name" value="Jelly Rolls"/>
    <property type="match status" value="1"/>
</dbReference>
<dbReference type="InterPro" id="IPR052044">
    <property type="entry name" value="PKS_Associated_Protein"/>
</dbReference>
<dbReference type="Pfam" id="PF07883">
    <property type="entry name" value="Cupin_2"/>
    <property type="match status" value="1"/>
</dbReference>
<proteinExistence type="predicted"/>
<comment type="caution">
    <text evidence="2">The sequence shown here is derived from an EMBL/GenBank/DDBJ whole genome shotgun (WGS) entry which is preliminary data.</text>
</comment>
<dbReference type="AlphaFoldDB" id="A0A1F6TTX9"/>
<name>A0A1F6TTX9_9PROT</name>
<dbReference type="PANTHER" id="PTHR36114:SF4">
    <property type="entry name" value="CUPIN 2 CONSERVED BARREL DOMAIN-CONTAINING PROTEIN"/>
    <property type="match status" value="1"/>
</dbReference>
<evidence type="ECO:0000313" key="3">
    <source>
        <dbReference type="Proteomes" id="UP000178885"/>
    </source>
</evidence>
<evidence type="ECO:0000259" key="1">
    <source>
        <dbReference type="Pfam" id="PF07883"/>
    </source>
</evidence>
<accession>A0A1F6TTX9</accession>
<dbReference type="InterPro" id="IPR014710">
    <property type="entry name" value="RmlC-like_jellyroll"/>
</dbReference>
<feature type="domain" description="Cupin type-2" evidence="1">
    <location>
        <begin position="38"/>
        <end position="105"/>
    </location>
</feature>